<evidence type="ECO:0000313" key="3">
    <source>
        <dbReference type="Proteomes" id="UP001501536"/>
    </source>
</evidence>
<dbReference type="PANTHER" id="PTHR43777">
    <property type="entry name" value="MOLYBDENUM COFACTOR CYTIDYLYLTRANSFERASE"/>
    <property type="match status" value="1"/>
</dbReference>
<name>A0ABP7DNI3_9MICC</name>
<dbReference type="SUPFAM" id="SSF53448">
    <property type="entry name" value="Nucleotide-diphospho-sugar transferases"/>
    <property type="match status" value="1"/>
</dbReference>
<dbReference type="Proteomes" id="UP001501536">
    <property type="component" value="Unassembled WGS sequence"/>
</dbReference>
<dbReference type="CDD" id="cd04182">
    <property type="entry name" value="GT_2_like_f"/>
    <property type="match status" value="1"/>
</dbReference>
<dbReference type="EMBL" id="BAABCJ010000005">
    <property type="protein sequence ID" value="GAA3706868.1"/>
    <property type="molecule type" value="Genomic_DNA"/>
</dbReference>
<accession>A0ABP7DNI3</accession>
<dbReference type="InterPro" id="IPR025877">
    <property type="entry name" value="MobA-like_NTP_Trfase"/>
</dbReference>
<dbReference type="Gene3D" id="3.90.550.10">
    <property type="entry name" value="Spore Coat Polysaccharide Biosynthesis Protein SpsA, Chain A"/>
    <property type="match status" value="1"/>
</dbReference>
<dbReference type="InterPro" id="IPR054799">
    <property type="entry name" value="NboR"/>
</dbReference>
<sequence length="201" mass="20852">MHTSPAPTTGLLLAAGAGTRLGRGPKALLPFRGRTLVEALAGELRAGGCAEVTVVLGAGAEEVRRLPGLHDCNLVENPRWRNGMGGSLQVGLASTPADHHVLVALVDQPGVGAAIVERLLGAHRPGRVTAAGYRGRDGELRRGHPLVLDASLKRAAAESATGDAGARDFLRAHPELIDVVDCSDLGSDDDVDTAEDLHHLD</sequence>
<evidence type="ECO:0000259" key="1">
    <source>
        <dbReference type="Pfam" id="PF12804"/>
    </source>
</evidence>
<dbReference type="Pfam" id="PF12804">
    <property type="entry name" value="NTP_transf_3"/>
    <property type="match status" value="1"/>
</dbReference>
<dbReference type="NCBIfam" id="NF045782">
    <property type="entry name" value="NicBOxredNboR"/>
    <property type="match status" value="1"/>
</dbReference>
<evidence type="ECO:0000313" key="2">
    <source>
        <dbReference type="EMBL" id="GAA3706868.1"/>
    </source>
</evidence>
<dbReference type="PANTHER" id="PTHR43777:SF1">
    <property type="entry name" value="MOLYBDENUM COFACTOR CYTIDYLYLTRANSFERASE"/>
    <property type="match status" value="1"/>
</dbReference>
<feature type="domain" description="MobA-like NTP transferase" evidence="1">
    <location>
        <begin position="10"/>
        <end position="174"/>
    </location>
</feature>
<keyword evidence="3" id="KW-1185">Reference proteome</keyword>
<dbReference type="InterPro" id="IPR029044">
    <property type="entry name" value="Nucleotide-diphossugar_trans"/>
</dbReference>
<protein>
    <submittedName>
        <fullName evidence="2">Nucleotidyltransferase family protein</fullName>
    </submittedName>
</protein>
<reference evidence="3" key="1">
    <citation type="journal article" date="2019" name="Int. J. Syst. Evol. Microbiol.">
        <title>The Global Catalogue of Microorganisms (GCM) 10K type strain sequencing project: providing services to taxonomists for standard genome sequencing and annotation.</title>
        <authorList>
            <consortium name="The Broad Institute Genomics Platform"/>
            <consortium name="The Broad Institute Genome Sequencing Center for Infectious Disease"/>
            <person name="Wu L."/>
            <person name="Ma J."/>
        </authorList>
    </citation>
    <scope>NUCLEOTIDE SEQUENCE [LARGE SCALE GENOMIC DNA]</scope>
    <source>
        <strain evidence="3">JCM 16961</strain>
    </source>
</reference>
<gene>
    <name evidence="2" type="ORF">GCM10022377_20780</name>
</gene>
<organism evidence="2 3">
    <name type="scientific">Zhihengliuella alba</name>
    <dbReference type="NCBI Taxonomy" id="547018"/>
    <lineage>
        <taxon>Bacteria</taxon>
        <taxon>Bacillati</taxon>
        <taxon>Actinomycetota</taxon>
        <taxon>Actinomycetes</taxon>
        <taxon>Micrococcales</taxon>
        <taxon>Micrococcaceae</taxon>
        <taxon>Zhihengliuella</taxon>
    </lineage>
</organism>
<proteinExistence type="predicted"/>
<comment type="caution">
    <text evidence="2">The sequence shown here is derived from an EMBL/GenBank/DDBJ whole genome shotgun (WGS) entry which is preliminary data.</text>
</comment>
<dbReference type="RefSeq" id="WP_344884020.1">
    <property type="nucleotide sequence ID" value="NZ_BAABCJ010000005.1"/>
</dbReference>